<dbReference type="Proteomes" id="UP000069705">
    <property type="component" value="Unassembled WGS sequence"/>
</dbReference>
<dbReference type="EMBL" id="BCSZ01000043">
    <property type="protein sequence ID" value="GAT04257.1"/>
    <property type="molecule type" value="Genomic_DNA"/>
</dbReference>
<evidence type="ECO:0000256" key="5">
    <source>
        <dbReference type="SAM" id="MobiDB-lite"/>
    </source>
</evidence>
<dbReference type="InterPro" id="IPR013762">
    <property type="entry name" value="Integrase-like_cat_sf"/>
</dbReference>
<dbReference type="PROSITE" id="PS51900">
    <property type="entry name" value="CB"/>
    <property type="match status" value="1"/>
</dbReference>
<dbReference type="PROSITE" id="PS51898">
    <property type="entry name" value="TYR_RECOMBINASE"/>
    <property type="match status" value="1"/>
</dbReference>
<proteinExistence type="inferred from homology"/>
<dbReference type="PANTHER" id="PTHR30349:SF64">
    <property type="entry name" value="PROPHAGE INTEGRASE INTD-RELATED"/>
    <property type="match status" value="1"/>
</dbReference>
<dbReference type="Gene3D" id="1.10.443.10">
    <property type="entry name" value="Intergrase catalytic core"/>
    <property type="match status" value="1"/>
</dbReference>
<evidence type="ECO:0000256" key="3">
    <source>
        <dbReference type="ARBA" id="ARBA00023172"/>
    </source>
</evidence>
<feature type="domain" description="Tyr recombinase" evidence="6">
    <location>
        <begin position="191"/>
        <end position="464"/>
    </location>
</feature>
<accession>A0A100WTI2</accession>
<dbReference type="InterPro" id="IPR044068">
    <property type="entry name" value="CB"/>
</dbReference>
<dbReference type="Gene3D" id="1.10.150.130">
    <property type="match status" value="1"/>
</dbReference>
<dbReference type="InterPro" id="IPR050090">
    <property type="entry name" value="Tyrosine_recombinase_XerCD"/>
</dbReference>
<reference evidence="9" key="2">
    <citation type="submission" date="2016-02" db="EMBL/GenBank/DDBJ databases">
        <title>Draft genome sequence of five rapidly growing Mycobacterium species.</title>
        <authorList>
            <person name="Katahira K."/>
            <person name="Gotou Y."/>
            <person name="Iida K."/>
            <person name="Ogura Y."/>
            <person name="Hayashi T."/>
        </authorList>
    </citation>
    <scope>NUCLEOTIDE SEQUENCE [LARGE SCALE GENOMIC DNA]</scope>
    <source>
        <strain evidence="9">JCM6368</strain>
    </source>
</reference>
<evidence type="ECO:0000256" key="4">
    <source>
        <dbReference type="PROSITE-ProRule" id="PRU01248"/>
    </source>
</evidence>
<feature type="domain" description="Core-binding (CB)" evidence="7">
    <location>
        <begin position="68"/>
        <end position="160"/>
    </location>
</feature>
<keyword evidence="2 4" id="KW-0238">DNA-binding</keyword>
<sequence length="485" mass="53129">MSYVRVRDSARRVNGKPVKRYQAVWFENGRRYTETFDTRELADNKLDRVKTLLLQGKSPASLRELGSETFRAVAAQWLATRHDVKRRTRAGHREKLRPADQRKGDMRTLGIDAVFGDKPVNEIRRSDLDAWVAALTKAGKSPTTVKHHFSVVKMVLDQAVADGRIITNPAEYVKLPSERSLSGGTPGVVDDPDMFLTASQVAALVDATPWPCSVMVHVAAWAGLRAGELAGLQIGDVELPARSISPNGPIRRGVLHVERTVIVDADDDAGIGEPGYETPKTKGSRRTVPMTAETTELLRTYLAEHPRADEPTAPLFPAVQLDAPKPPSAGGPRNSRKDPEHWRVVAARQADTLAGLSVEEAAARLVLDWSSLFRYGVFYKSVFRPAVLRANRLAAADTGLSSESSPVLPPGLVFKALRHTYASLCVAAGIPPLHISRFMGHSRVTTTLTVYAHLFEDDHSETMAALETMSAPTAPNVTPLRRRRG</sequence>
<reference evidence="8 9" key="1">
    <citation type="journal article" date="2016" name="Genome Announc.">
        <title>Draft Genome Sequences of Five Rapidly Growing Mycobacterium Species, M. thermoresistibile, M. fortuitum subsp. acetamidolyticum, M. canariasense, M. brisbanense, and M. novocastrense.</title>
        <authorList>
            <person name="Katahira K."/>
            <person name="Ogura Y."/>
            <person name="Gotoh Y."/>
            <person name="Hayashi T."/>
        </authorList>
    </citation>
    <scope>NUCLEOTIDE SEQUENCE [LARGE SCALE GENOMIC DNA]</scope>
    <source>
        <strain evidence="8 9">JCM6368</strain>
    </source>
</reference>
<protein>
    <submittedName>
        <fullName evidence="8">Phage integrase family protein</fullName>
    </submittedName>
</protein>
<dbReference type="AlphaFoldDB" id="A0A100WTI2"/>
<keyword evidence="3" id="KW-0233">DNA recombination</keyword>
<evidence type="ECO:0000256" key="2">
    <source>
        <dbReference type="ARBA" id="ARBA00023125"/>
    </source>
</evidence>
<comment type="similarity">
    <text evidence="1">Belongs to the 'phage' integrase family.</text>
</comment>
<dbReference type="InterPro" id="IPR010998">
    <property type="entry name" value="Integrase_recombinase_N"/>
</dbReference>
<evidence type="ECO:0000256" key="1">
    <source>
        <dbReference type="ARBA" id="ARBA00008857"/>
    </source>
</evidence>
<evidence type="ECO:0000313" key="8">
    <source>
        <dbReference type="EMBL" id="GAT04257.1"/>
    </source>
</evidence>
<organism evidence="8 9">
    <name type="scientific">Mycolicibacterium fortuitum subsp. acetamidolyticum</name>
    <dbReference type="NCBI Taxonomy" id="144550"/>
    <lineage>
        <taxon>Bacteria</taxon>
        <taxon>Bacillati</taxon>
        <taxon>Actinomycetota</taxon>
        <taxon>Actinomycetes</taxon>
        <taxon>Mycobacteriales</taxon>
        <taxon>Mycobacteriaceae</taxon>
        <taxon>Mycolicibacterium</taxon>
    </lineage>
</organism>
<name>A0A100WTI2_MYCFO</name>
<gene>
    <name evidence="8" type="ORF">RMCFA_4368</name>
</gene>
<dbReference type="PANTHER" id="PTHR30349">
    <property type="entry name" value="PHAGE INTEGRASE-RELATED"/>
    <property type="match status" value="1"/>
</dbReference>
<feature type="region of interest" description="Disordered" evidence="5">
    <location>
        <begin position="317"/>
        <end position="339"/>
    </location>
</feature>
<evidence type="ECO:0000259" key="7">
    <source>
        <dbReference type="PROSITE" id="PS51900"/>
    </source>
</evidence>
<feature type="region of interest" description="Disordered" evidence="5">
    <location>
        <begin position="268"/>
        <end position="287"/>
    </location>
</feature>
<dbReference type="SUPFAM" id="SSF56349">
    <property type="entry name" value="DNA breaking-rejoining enzymes"/>
    <property type="match status" value="1"/>
</dbReference>
<dbReference type="GO" id="GO:0003677">
    <property type="term" value="F:DNA binding"/>
    <property type="evidence" value="ECO:0007669"/>
    <property type="project" value="UniProtKB-UniRule"/>
</dbReference>
<evidence type="ECO:0000259" key="6">
    <source>
        <dbReference type="PROSITE" id="PS51898"/>
    </source>
</evidence>
<dbReference type="InterPro" id="IPR011010">
    <property type="entry name" value="DNA_brk_join_enz"/>
</dbReference>
<dbReference type="GO" id="GO:0015074">
    <property type="term" value="P:DNA integration"/>
    <property type="evidence" value="ECO:0007669"/>
    <property type="project" value="InterPro"/>
</dbReference>
<comment type="caution">
    <text evidence="8">The sequence shown here is derived from an EMBL/GenBank/DDBJ whole genome shotgun (WGS) entry which is preliminary data.</text>
</comment>
<evidence type="ECO:0000313" key="9">
    <source>
        <dbReference type="Proteomes" id="UP000069705"/>
    </source>
</evidence>
<dbReference type="GO" id="GO:0006310">
    <property type="term" value="P:DNA recombination"/>
    <property type="evidence" value="ECO:0007669"/>
    <property type="project" value="UniProtKB-KW"/>
</dbReference>
<dbReference type="InterPro" id="IPR002104">
    <property type="entry name" value="Integrase_catalytic"/>
</dbReference>